<protein>
    <submittedName>
        <fullName evidence="1">ORF14B</fullName>
    </submittedName>
</protein>
<reference evidence="1 2" key="1">
    <citation type="journal article" date="2019" name="Viruses">
        <title>Fowl Adenovirus (FAdV) Recombination with Intertypic Crossovers in Genomes of FAdV-D and FAdV-E, Displaying Hybrid Serological Phenotypes.</title>
        <authorList>
            <person name="Schachner A."/>
            <person name="Gonzalez G."/>
            <person name="Endler L."/>
            <person name="Ito K."/>
            <person name="Hess M."/>
        </authorList>
    </citation>
    <scope>NUCLEOTIDE SEQUENCE [LARGE SCALE GENOMIC DNA]</scope>
    <source>
        <strain evidence="1 2">INT4-ATTENUATED-AG234</strain>
    </source>
</reference>
<dbReference type="Proteomes" id="UP000427417">
    <property type="component" value="Segment"/>
</dbReference>
<proteinExistence type="predicted"/>
<evidence type="ECO:0000313" key="2">
    <source>
        <dbReference type="Proteomes" id="UP000427417"/>
    </source>
</evidence>
<dbReference type="EMBL" id="MK572850">
    <property type="protein sequence ID" value="QGQ62374.1"/>
    <property type="molecule type" value="Genomic_DNA"/>
</dbReference>
<organism evidence="1 2">
    <name type="scientific">Fowl aviadenovirus C</name>
    <dbReference type="NCBI Taxonomy" id="190063"/>
    <lineage>
        <taxon>Viruses</taxon>
        <taxon>Varidnaviria</taxon>
        <taxon>Bamfordvirae</taxon>
        <taxon>Preplasmiviricota</taxon>
        <taxon>Polisuviricotina</taxon>
        <taxon>Pharingeaviricetes</taxon>
        <taxon>Rowavirales</taxon>
        <taxon>Adenoviridae</taxon>
        <taxon>Aviadenovirus</taxon>
        <taxon>Aviadenovirus hydropericardii</taxon>
    </lineage>
</organism>
<evidence type="ECO:0000313" key="1">
    <source>
        <dbReference type="EMBL" id="QGQ62374.1"/>
    </source>
</evidence>
<accession>A0A650BYB9</accession>
<name>A0A650BYB9_9ADEN</name>
<sequence length="218" mass="25862">MFQINPVSDMVLLTGSRASPPHHRHDYTILCRPALDICDAIHFFDLRFLEFINGRALLPFPSAEHYSHRELNLCLPAFQITIKLDLKRSSTYWILYSHCRCKDPYSLFCRALNQYVAQQWRLDVREHLASVPIRHPISIRAYAKRRTGHCSHCTFHTIYEILTEIVKQTFQGRSIVIFRRQEGRIRLGIPKFFRDYVHLSCFLKTLEILPHSIHVYYY</sequence>